<dbReference type="InterPro" id="IPR000210">
    <property type="entry name" value="BTB/POZ_dom"/>
</dbReference>
<accession>A0AAD4Q4G5</accession>
<dbReference type="CDD" id="cd18186">
    <property type="entry name" value="BTB_POZ_ZBTB_KLHL-like"/>
    <property type="match status" value="1"/>
</dbReference>
<keyword evidence="3" id="KW-1185">Reference proteome</keyword>
<feature type="domain" description="BTB" evidence="1">
    <location>
        <begin position="3"/>
        <end position="75"/>
    </location>
</feature>
<dbReference type="SMART" id="SM00225">
    <property type="entry name" value="BTB"/>
    <property type="match status" value="1"/>
</dbReference>
<dbReference type="EMBL" id="JAKELL010000087">
    <property type="protein sequence ID" value="KAH8983524.1"/>
    <property type="molecule type" value="Genomic_DNA"/>
</dbReference>
<evidence type="ECO:0000313" key="3">
    <source>
        <dbReference type="Proteomes" id="UP001201163"/>
    </source>
</evidence>
<proteinExistence type="predicted"/>
<comment type="caution">
    <text evidence="2">The sequence shown here is derived from an EMBL/GenBank/DDBJ whole genome shotgun (WGS) entry which is preliminary data.</text>
</comment>
<organism evidence="2 3">
    <name type="scientific">Lactarius akahatsu</name>
    <dbReference type="NCBI Taxonomy" id="416441"/>
    <lineage>
        <taxon>Eukaryota</taxon>
        <taxon>Fungi</taxon>
        <taxon>Dikarya</taxon>
        <taxon>Basidiomycota</taxon>
        <taxon>Agaricomycotina</taxon>
        <taxon>Agaricomycetes</taxon>
        <taxon>Russulales</taxon>
        <taxon>Russulaceae</taxon>
        <taxon>Lactarius</taxon>
    </lineage>
</organism>
<dbReference type="Proteomes" id="UP001201163">
    <property type="component" value="Unassembled WGS sequence"/>
</dbReference>
<dbReference type="InterPro" id="IPR011333">
    <property type="entry name" value="SKP1/BTB/POZ_sf"/>
</dbReference>
<dbReference type="Gene3D" id="3.30.710.10">
    <property type="entry name" value="Potassium Channel Kv1.1, Chain A"/>
    <property type="match status" value="1"/>
</dbReference>
<feature type="non-terminal residue" evidence="2">
    <location>
        <position position="1"/>
    </location>
</feature>
<evidence type="ECO:0000259" key="1">
    <source>
        <dbReference type="PROSITE" id="PS50097"/>
    </source>
</evidence>
<dbReference type="Pfam" id="PF00651">
    <property type="entry name" value="BTB"/>
    <property type="match status" value="1"/>
</dbReference>
<gene>
    <name evidence="2" type="ORF">EDB92DRAFT_1803754</name>
</gene>
<protein>
    <recommendedName>
        <fullName evidence="1">BTB domain-containing protein</fullName>
    </recommendedName>
</protein>
<name>A0AAD4Q4G5_9AGAM</name>
<dbReference type="AlphaFoldDB" id="A0AAD4Q4G5"/>
<dbReference type="PROSITE" id="PS50097">
    <property type="entry name" value="BTB"/>
    <property type="match status" value="1"/>
</dbReference>
<evidence type="ECO:0000313" key="2">
    <source>
        <dbReference type="EMBL" id="KAH8983524.1"/>
    </source>
</evidence>
<reference evidence="2" key="1">
    <citation type="submission" date="2022-01" db="EMBL/GenBank/DDBJ databases">
        <title>Comparative genomics reveals a dynamic genome evolution in the ectomycorrhizal milk-cap (Lactarius) mushrooms.</title>
        <authorList>
            <consortium name="DOE Joint Genome Institute"/>
            <person name="Lebreton A."/>
            <person name="Tang N."/>
            <person name="Kuo A."/>
            <person name="LaButti K."/>
            <person name="Drula E."/>
            <person name="Barry K."/>
            <person name="Clum A."/>
            <person name="Lipzen A."/>
            <person name="Mousain D."/>
            <person name="Ng V."/>
            <person name="Wang R."/>
            <person name="Wang X."/>
            <person name="Dai Y."/>
            <person name="Henrissat B."/>
            <person name="Grigoriev I.V."/>
            <person name="Guerin-Laguette A."/>
            <person name="Yu F."/>
            <person name="Martin F.M."/>
        </authorList>
    </citation>
    <scope>NUCLEOTIDE SEQUENCE</scope>
    <source>
        <strain evidence="2">QP</strain>
    </source>
</reference>
<sequence length="313" mass="34721">PDADVILQSSDLVNFRVRRSILATSSAFFGDLFSLPQPSDNEVLDGLPVVRLPEDAEVLSSLVTMLYPVPSELPDSDDKILTLLAACQKYDMTTVQSSVRAEVSRRGLLLPTGTESFRLFAVAYRKRLIPEMKAVARLTLGYPMVFEYLGETLRSFEDWELFDLYRFHRCYRVSINSCLYVLQDCRSGPSKVWVGCPTNLRSVCGALQGEDNHADLPVWLGLPFASVIMRSPSSPSAAASIFREEYTKALQGHISGTDCTFCMKTHALKGEEFCAEVGNKVAQAWDAQYSFRIENPASESTPPSVSARCFTLG</sequence>
<dbReference type="SUPFAM" id="SSF54695">
    <property type="entry name" value="POZ domain"/>
    <property type="match status" value="1"/>
</dbReference>